<keyword evidence="2" id="KW-1185">Reference proteome</keyword>
<dbReference type="STRING" id="6186.A0A183KPH6"/>
<dbReference type="EMBL" id="UZAK01039237">
    <property type="protein sequence ID" value="VDP62541.1"/>
    <property type="molecule type" value="Genomic_DNA"/>
</dbReference>
<protein>
    <submittedName>
        <fullName evidence="3">FCP1 homology domain-containing protein</fullName>
    </submittedName>
</protein>
<dbReference type="Proteomes" id="UP000279833">
    <property type="component" value="Unassembled WGS sequence"/>
</dbReference>
<accession>A0A183KPH6</accession>
<dbReference type="Gene3D" id="3.40.50.1000">
    <property type="entry name" value="HAD superfamily/HAD-like"/>
    <property type="match status" value="1"/>
</dbReference>
<evidence type="ECO:0000313" key="2">
    <source>
        <dbReference type="Proteomes" id="UP000279833"/>
    </source>
</evidence>
<reference evidence="1 2" key="2">
    <citation type="submission" date="2018-11" db="EMBL/GenBank/DDBJ databases">
        <authorList>
            <consortium name="Pathogen Informatics"/>
        </authorList>
    </citation>
    <scope>NUCLEOTIDE SEQUENCE [LARGE SCALE GENOMIC DNA]</scope>
    <source>
        <strain evidence="1">Dakar</strain>
        <strain evidence="2">Dakar, Senegal</strain>
    </source>
</reference>
<evidence type="ECO:0000313" key="3">
    <source>
        <dbReference type="WBParaSite" id="SCUD_0001696101-mRNA-1"/>
    </source>
</evidence>
<name>A0A183KPH6_9TREM</name>
<proteinExistence type="predicted"/>
<dbReference type="AlphaFoldDB" id="A0A183KPH6"/>
<organism evidence="3">
    <name type="scientific">Schistosoma curassoni</name>
    <dbReference type="NCBI Taxonomy" id="6186"/>
    <lineage>
        <taxon>Eukaryota</taxon>
        <taxon>Metazoa</taxon>
        <taxon>Spiralia</taxon>
        <taxon>Lophotrochozoa</taxon>
        <taxon>Platyhelminthes</taxon>
        <taxon>Trematoda</taxon>
        <taxon>Digenea</taxon>
        <taxon>Strigeidida</taxon>
        <taxon>Schistosomatoidea</taxon>
        <taxon>Schistosomatidae</taxon>
        <taxon>Schistosoma</taxon>
    </lineage>
</organism>
<dbReference type="WBParaSite" id="SCUD_0001696101-mRNA-1">
    <property type="protein sequence ID" value="SCUD_0001696101-mRNA-1"/>
    <property type="gene ID" value="SCUD_0001696101"/>
</dbReference>
<sequence>MRFQFAEGGISGERTTDASASIPMMHGITELHVSETVGDEIALQDEQSLLVARKLVLLVDLDQTIIHTTNDSNAFKCEVIDLFIKYFYEICV</sequence>
<gene>
    <name evidence="1" type="ORF">SCUD_LOCUS16957</name>
</gene>
<dbReference type="InterPro" id="IPR023214">
    <property type="entry name" value="HAD_sf"/>
</dbReference>
<reference evidence="3" key="1">
    <citation type="submission" date="2016-06" db="UniProtKB">
        <authorList>
            <consortium name="WormBaseParasite"/>
        </authorList>
    </citation>
    <scope>IDENTIFICATION</scope>
</reference>
<evidence type="ECO:0000313" key="1">
    <source>
        <dbReference type="EMBL" id="VDP62541.1"/>
    </source>
</evidence>